<dbReference type="Proteomes" id="UP000186666">
    <property type="component" value="Unassembled WGS sequence"/>
</dbReference>
<gene>
    <name evidence="3" type="ORF">SAMN05421578_12911</name>
</gene>
<evidence type="ECO:0000313" key="4">
    <source>
        <dbReference type="Proteomes" id="UP000186666"/>
    </source>
</evidence>
<dbReference type="EMBL" id="FTNK01000029">
    <property type="protein sequence ID" value="SIR66192.1"/>
    <property type="molecule type" value="Genomic_DNA"/>
</dbReference>
<dbReference type="NCBIfam" id="NF033223">
    <property type="entry name" value="YHYH_alt"/>
    <property type="match status" value="1"/>
</dbReference>
<evidence type="ECO:0000256" key="2">
    <source>
        <dbReference type="SAM" id="SignalP"/>
    </source>
</evidence>
<organism evidence="3 4">
    <name type="scientific">Paenibacillus macquariensis</name>
    <dbReference type="NCBI Taxonomy" id="948756"/>
    <lineage>
        <taxon>Bacteria</taxon>
        <taxon>Bacillati</taxon>
        <taxon>Bacillota</taxon>
        <taxon>Bacilli</taxon>
        <taxon>Bacillales</taxon>
        <taxon>Paenibacillaceae</taxon>
        <taxon>Paenibacillus</taxon>
    </lineage>
</organism>
<name>A0ABY1KDJ9_9BACL</name>
<keyword evidence="4" id="KW-1185">Reference proteome</keyword>
<dbReference type="InterPro" id="IPR047773">
    <property type="entry name" value="YHYH_dom_bact"/>
</dbReference>
<evidence type="ECO:0008006" key="5">
    <source>
        <dbReference type="Google" id="ProtNLM"/>
    </source>
</evidence>
<feature type="region of interest" description="Disordered" evidence="1">
    <location>
        <begin position="52"/>
        <end position="92"/>
    </location>
</feature>
<reference evidence="3 4" key="1">
    <citation type="submission" date="2017-01" db="EMBL/GenBank/DDBJ databases">
        <authorList>
            <person name="Varghese N."/>
            <person name="Submissions S."/>
        </authorList>
    </citation>
    <scope>NUCLEOTIDE SEQUENCE [LARGE SCALE GENOMIC DNA]</scope>
    <source>
        <strain evidence="3 4">ATCC 23464</strain>
    </source>
</reference>
<protein>
    <recommendedName>
        <fullName evidence="5">YHYH domain-containing protein</fullName>
    </recommendedName>
</protein>
<feature type="signal peptide" evidence="2">
    <location>
        <begin position="1"/>
        <end position="24"/>
    </location>
</feature>
<evidence type="ECO:0000256" key="1">
    <source>
        <dbReference type="SAM" id="MobiDB-lite"/>
    </source>
</evidence>
<keyword evidence="2" id="KW-0732">Signal</keyword>
<accession>A0ABY1KDJ9</accession>
<proteinExistence type="predicted"/>
<feature type="compositionally biased region" description="Basic and acidic residues" evidence="1">
    <location>
        <begin position="66"/>
        <end position="78"/>
    </location>
</feature>
<evidence type="ECO:0000313" key="3">
    <source>
        <dbReference type="EMBL" id="SIR66192.1"/>
    </source>
</evidence>
<comment type="caution">
    <text evidence="3">The sequence shown here is derived from an EMBL/GenBank/DDBJ whole genome shotgun (WGS) entry which is preliminary data.</text>
</comment>
<feature type="chain" id="PRO_5047271558" description="YHYH domain-containing protein" evidence="2">
    <location>
        <begin position="25"/>
        <end position="108"/>
    </location>
</feature>
<sequence>MKKNVIFSIFMVILLVTLPAETTAHPGRTDANGGHYCRTNCAKWGLEDGEYHYPNGGGSSSSSAKVVEKEKEETKSEPKSNTTPAAASLLLPKKQSLGTLQVNKEIQR</sequence>